<evidence type="ECO:0000256" key="2">
    <source>
        <dbReference type="SAM" id="MobiDB-lite"/>
    </source>
</evidence>
<feature type="compositionally biased region" description="Pro residues" evidence="2">
    <location>
        <begin position="186"/>
        <end position="197"/>
    </location>
</feature>
<sequence length="464" mass="50502">MATDSSVSNRSSISSYHPNVDLDLDLLFARLDKYTAEMEEVEARLRRARSASITSSDHDSQHSYIEVGSWFDNMPLIPPGFGSRRASSLIRRSLIVQQNATSAGLPVLVQPLSKVDGDVGGHRCSQNDGVIFGQLEHRTSLVEGRLTGSRDSRVERDSASSSKLSEQPVSQRSSILHHSLLRRRSPTPPRNGSPPKPSSDHLGSHTDYIVRAAETGVESSNSDLDQAILLGHNLLSPAAAMTSTLPPRTSSKSSSAGQVRISRGGVPLKTTRRRTSATAQISGERAGTFGSDQTALSARFQGGLSPVPTLSHAGSSATLSPPRTPMSICSPHEDQLRRELESFALQEGAETLALRYKKRKPPILSFADSDDEHPCQYANLDHDLAKAAGTPASESTSRPQMRRRRSILSIFQRRSSVEKLIDMYLDEGQKGKPTPRRTSSMKSKRDTHVQSSTVETPPIPPLPH</sequence>
<feature type="region of interest" description="Disordered" evidence="2">
    <location>
        <begin position="143"/>
        <end position="204"/>
    </location>
</feature>
<evidence type="ECO:0000313" key="3">
    <source>
        <dbReference type="EMBL" id="KAK5536658.1"/>
    </source>
</evidence>
<evidence type="ECO:0000313" key="4">
    <source>
        <dbReference type="Proteomes" id="UP001345827"/>
    </source>
</evidence>
<reference evidence="3 4" key="1">
    <citation type="submission" date="2023-06" db="EMBL/GenBank/DDBJ databases">
        <title>Black Yeasts Isolated from many extreme environments.</title>
        <authorList>
            <person name="Coleine C."/>
            <person name="Stajich J.E."/>
            <person name="Selbmann L."/>
        </authorList>
    </citation>
    <scope>NUCLEOTIDE SEQUENCE [LARGE SCALE GENOMIC DNA]</scope>
    <source>
        <strain evidence="3 4">CCFEE 5887</strain>
    </source>
</reference>
<keyword evidence="4" id="KW-1185">Reference proteome</keyword>
<feature type="region of interest" description="Disordered" evidence="2">
    <location>
        <begin position="422"/>
        <end position="464"/>
    </location>
</feature>
<comment type="caution">
    <text evidence="3">The sequence shown here is derived from an EMBL/GenBank/DDBJ whole genome shotgun (WGS) entry which is preliminary data.</text>
</comment>
<gene>
    <name evidence="3" type="ORF">LTR25_005332</name>
</gene>
<feature type="compositionally biased region" description="Basic and acidic residues" evidence="2">
    <location>
        <begin position="148"/>
        <end position="158"/>
    </location>
</feature>
<keyword evidence="1" id="KW-0175">Coiled coil</keyword>
<protein>
    <submittedName>
        <fullName evidence="3">Uncharacterized protein</fullName>
    </submittedName>
</protein>
<feature type="region of interest" description="Disordered" evidence="2">
    <location>
        <begin position="270"/>
        <end position="290"/>
    </location>
</feature>
<dbReference type="EMBL" id="JAXLQG010000008">
    <property type="protein sequence ID" value="KAK5536658.1"/>
    <property type="molecule type" value="Genomic_DNA"/>
</dbReference>
<accession>A0AAV9Q958</accession>
<organism evidence="3 4">
    <name type="scientific">Vermiconidia calcicola</name>
    <dbReference type="NCBI Taxonomy" id="1690605"/>
    <lineage>
        <taxon>Eukaryota</taxon>
        <taxon>Fungi</taxon>
        <taxon>Dikarya</taxon>
        <taxon>Ascomycota</taxon>
        <taxon>Pezizomycotina</taxon>
        <taxon>Dothideomycetes</taxon>
        <taxon>Dothideomycetidae</taxon>
        <taxon>Mycosphaerellales</taxon>
        <taxon>Extremaceae</taxon>
        <taxon>Vermiconidia</taxon>
    </lineage>
</organism>
<feature type="coiled-coil region" evidence="1">
    <location>
        <begin position="24"/>
        <end position="51"/>
    </location>
</feature>
<dbReference type="AlphaFoldDB" id="A0AAV9Q958"/>
<feature type="compositionally biased region" description="Polar residues" evidence="2">
    <location>
        <begin position="159"/>
        <end position="176"/>
    </location>
</feature>
<evidence type="ECO:0000256" key="1">
    <source>
        <dbReference type="SAM" id="Coils"/>
    </source>
</evidence>
<dbReference type="Proteomes" id="UP001345827">
    <property type="component" value="Unassembled WGS sequence"/>
</dbReference>
<name>A0AAV9Q958_9PEZI</name>
<proteinExistence type="predicted"/>